<evidence type="ECO:0000313" key="2">
    <source>
        <dbReference type="Proteomes" id="UP000000788"/>
    </source>
</evidence>
<gene>
    <name evidence="1" type="ordered locus">P9211_11581</name>
</gene>
<protein>
    <submittedName>
        <fullName evidence="1">Uncharacterized protein</fullName>
    </submittedName>
</protein>
<dbReference type="HOGENOM" id="CLU_3083512_0_0_3"/>
<proteinExistence type="predicted"/>
<evidence type="ECO:0000313" key="1">
    <source>
        <dbReference type="EMBL" id="ABX09089.1"/>
    </source>
</evidence>
<organism evidence="1 2">
    <name type="scientific">Prochlorococcus marinus (strain MIT 9211)</name>
    <dbReference type="NCBI Taxonomy" id="93059"/>
    <lineage>
        <taxon>Bacteria</taxon>
        <taxon>Bacillati</taxon>
        <taxon>Cyanobacteriota</taxon>
        <taxon>Cyanophyceae</taxon>
        <taxon>Synechococcales</taxon>
        <taxon>Prochlorococcaceae</taxon>
        <taxon>Prochlorococcus</taxon>
    </lineage>
</organism>
<accession>A9BB77</accession>
<reference evidence="1 2" key="1">
    <citation type="journal article" date="2007" name="PLoS Genet.">
        <title>Patterns and implications of gene gain and loss in the evolution of Prochlorococcus.</title>
        <authorList>
            <person name="Kettler G.C."/>
            <person name="Martiny A.C."/>
            <person name="Huang K."/>
            <person name="Zucker J."/>
            <person name="Coleman M.L."/>
            <person name="Rodrigue S."/>
            <person name="Chen F."/>
            <person name="Lapidus A."/>
            <person name="Ferriera S."/>
            <person name="Johnson J."/>
            <person name="Steglich C."/>
            <person name="Church G.M."/>
            <person name="Richardson P."/>
            <person name="Chisholm S.W."/>
        </authorList>
    </citation>
    <scope>NUCLEOTIDE SEQUENCE [LARGE SCALE GENOMIC DNA]</scope>
    <source>
        <strain evidence="2">MIT 9211</strain>
    </source>
</reference>
<dbReference type="Proteomes" id="UP000000788">
    <property type="component" value="Chromosome"/>
</dbReference>
<dbReference type="EMBL" id="CP000878">
    <property type="protein sequence ID" value="ABX09089.1"/>
    <property type="molecule type" value="Genomic_DNA"/>
</dbReference>
<keyword evidence="2" id="KW-1185">Reference proteome</keyword>
<dbReference type="KEGG" id="pmj:P9211_11581"/>
<sequence length="52" mass="6386">MLMSFFLFEEIYKALHCKDFPPTPNQFLMDAFCEKPFRIQFFFDRSKKNLNN</sequence>
<name>A9BB77_PROM4</name>
<dbReference type="AlphaFoldDB" id="A9BB77"/>